<proteinExistence type="predicted"/>
<dbReference type="EMBL" id="JAHLQT010041065">
    <property type="protein sequence ID" value="KAG7155622.1"/>
    <property type="molecule type" value="Genomic_DNA"/>
</dbReference>
<protein>
    <submittedName>
        <fullName evidence="3">52 kDa repressor of the inhibitor of the protein kinase-like 6</fullName>
    </submittedName>
</protein>
<name>A0A8J5JBL3_HOMAM</name>
<feature type="domain" description="DUF4371" evidence="2">
    <location>
        <begin position="175"/>
        <end position="298"/>
    </location>
</feature>
<dbReference type="PANTHER" id="PTHR45749:SF21">
    <property type="entry name" value="DUF4371 DOMAIN-CONTAINING PROTEIN"/>
    <property type="match status" value="1"/>
</dbReference>
<sequence>MKSKPSSPTRDIVKETLGTSSSSSSTNTESSATASIPVNVRYTRRDLTDDDKLNLLTNYFRPDYSYKFPPRLEFGKQQHFQYRWLPEYQWLAYSEATNGSFCIPSVLYGQAIEGGLISRPFTLFTKSKAKLAAHDLHVSHKGAVAKAADFIEVMKGRRTNVISQMNDALRQRIANNRAKLASVIKTVIFCGRQNIPLRGHRDCSIDVAGDPSTNHGNFLALLDFRVEAGDHTLQKHFSSGTKSATYTSANIQNEPINICGQVIRDKIVKRVKEPNFYICIADEVTDNSNKEQLAMVLRRT</sequence>
<dbReference type="AlphaFoldDB" id="A0A8J5JBL3"/>
<gene>
    <name evidence="3" type="primary">Thap12-L6</name>
    <name evidence="3" type="ORF">Hamer_G015993</name>
</gene>
<dbReference type="PANTHER" id="PTHR45749">
    <property type="match status" value="1"/>
</dbReference>
<dbReference type="Proteomes" id="UP000747542">
    <property type="component" value="Unassembled WGS sequence"/>
</dbReference>
<feature type="compositionally biased region" description="Low complexity" evidence="1">
    <location>
        <begin position="19"/>
        <end position="33"/>
    </location>
</feature>
<dbReference type="InterPro" id="IPR025398">
    <property type="entry name" value="DUF4371"/>
</dbReference>
<evidence type="ECO:0000313" key="3">
    <source>
        <dbReference type="EMBL" id="KAG7155622.1"/>
    </source>
</evidence>
<organism evidence="3 4">
    <name type="scientific">Homarus americanus</name>
    <name type="common">American lobster</name>
    <dbReference type="NCBI Taxonomy" id="6706"/>
    <lineage>
        <taxon>Eukaryota</taxon>
        <taxon>Metazoa</taxon>
        <taxon>Ecdysozoa</taxon>
        <taxon>Arthropoda</taxon>
        <taxon>Crustacea</taxon>
        <taxon>Multicrustacea</taxon>
        <taxon>Malacostraca</taxon>
        <taxon>Eumalacostraca</taxon>
        <taxon>Eucarida</taxon>
        <taxon>Decapoda</taxon>
        <taxon>Pleocyemata</taxon>
        <taxon>Astacidea</taxon>
        <taxon>Nephropoidea</taxon>
        <taxon>Nephropidae</taxon>
        <taxon>Homarus</taxon>
    </lineage>
</organism>
<evidence type="ECO:0000313" key="4">
    <source>
        <dbReference type="Proteomes" id="UP000747542"/>
    </source>
</evidence>
<comment type="caution">
    <text evidence="3">The sequence shown here is derived from an EMBL/GenBank/DDBJ whole genome shotgun (WGS) entry which is preliminary data.</text>
</comment>
<reference evidence="3" key="1">
    <citation type="journal article" date="2021" name="Sci. Adv.">
        <title>The American lobster genome reveals insights on longevity, neural, and immune adaptations.</title>
        <authorList>
            <person name="Polinski J.M."/>
            <person name="Zimin A.V."/>
            <person name="Clark K.F."/>
            <person name="Kohn A.B."/>
            <person name="Sadowski N."/>
            <person name="Timp W."/>
            <person name="Ptitsyn A."/>
            <person name="Khanna P."/>
            <person name="Romanova D.Y."/>
            <person name="Williams P."/>
            <person name="Greenwood S.J."/>
            <person name="Moroz L.L."/>
            <person name="Walt D.R."/>
            <person name="Bodnar A.G."/>
        </authorList>
    </citation>
    <scope>NUCLEOTIDE SEQUENCE</scope>
    <source>
        <strain evidence="3">GMGI-L3</strain>
    </source>
</reference>
<accession>A0A8J5JBL3</accession>
<feature type="region of interest" description="Disordered" evidence="1">
    <location>
        <begin position="1"/>
        <end position="33"/>
    </location>
</feature>
<keyword evidence="4" id="KW-1185">Reference proteome</keyword>
<dbReference type="Pfam" id="PF14291">
    <property type="entry name" value="DUF4371"/>
    <property type="match status" value="1"/>
</dbReference>
<evidence type="ECO:0000256" key="1">
    <source>
        <dbReference type="SAM" id="MobiDB-lite"/>
    </source>
</evidence>
<evidence type="ECO:0000259" key="2">
    <source>
        <dbReference type="Pfam" id="PF14291"/>
    </source>
</evidence>